<keyword evidence="2" id="KW-1185">Reference proteome</keyword>
<comment type="caution">
    <text evidence="1">The sequence shown here is derived from an EMBL/GenBank/DDBJ whole genome shotgun (WGS) entry which is preliminary data.</text>
</comment>
<accession>A0ACC0SXP7</accession>
<dbReference type="Proteomes" id="UP000006729">
    <property type="component" value="Chromosome 5"/>
</dbReference>
<sequence length="68" mass="7900">MFLVSDSRWTLLSVPVSSVLVGMPCLFWEAFLLVLIRCLRRSTITLFQLSLDFNNVVSIMNYCLCFNY</sequence>
<dbReference type="EMBL" id="CM009294">
    <property type="protein sequence ID" value="KAI9393908.1"/>
    <property type="molecule type" value="Genomic_DNA"/>
</dbReference>
<reference evidence="1 2" key="1">
    <citation type="journal article" date="2006" name="Science">
        <title>The genome of black cottonwood, Populus trichocarpa (Torr. &amp; Gray).</title>
        <authorList>
            <person name="Tuskan G.A."/>
            <person name="Difazio S."/>
            <person name="Jansson S."/>
            <person name="Bohlmann J."/>
            <person name="Grigoriev I."/>
            <person name="Hellsten U."/>
            <person name="Putnam N."/>
            <person name="Ralph S."/>
            <person name="Rombauts S."/>
            <person name="Salamov A."/>
            <person name="Schein J."/>
            <person name="Sterck L."/>
            <person name="Aerts A."/>
            <person name="Bhalerao R.R."/>
            <person name="Bhalerao R.P."/>
            <person name="Blaudez D."/>
            <person name="Boerjan W."/>
            <person name="Brun A."/>
            <person name="Brunner A."/>
            <person name="Busov V."/>
            <person name="Campbell M."/>
            <person name="Carlson J."/>
            <person name="Chalot M."/>
            <person name="Chapman J."/>
            <person name="Chen G.L."/>
            <person name="Cooper D."/>
            <person name="Coutinho P.M."/>
            <person name="Couturier J."/>
            <person name="Covert S."/>
            <person name="Cronk Q."/>
            <person name="Cunningham R."/>
            <person name="Davis J."/>
            <person name="Degroeve S."/>
            <person name="Dejardin A."/>
            <person name="Depamphilis C."/>
            <person name="Detter J."/>
            <person name="Dirks B."/>
            <person name="Dubchak I."/>
            <person name="Duplessis S."/>
            <person name="Ehlting J."/>
            <person name="Ellis B."/>
            <person name="Gendler K."/>
            <person name="Goodstein D."/>
            <person name="Gribskov M."/>
            <person name="Grimwood J."/>
            <person name="Groover A."/>
            <person name="Gunter L."/>
            <person name="Hamberger B."/>
            <person name="Heinze B."/>
            <person name="Helariutta Y."/>
            <person name="Henrissat B."/>
            <person name="Holligan D."/>
            <person name="Holt R."/>
            <person name="Huang W."/>
            <person name="Islam-Faridi N."/>
            <person name="Jones S."/>
            <person name="Jones-Rhoades M."/>
            <person name="Jorgensen R."/>
            <person name="Joshi C."/>
            <person name="Kangasjarvi J."/>
            <person name="Karlsson J."/>
            <person name="Kelleher C."/>
            <person name="Kirkpatrick R."/>
            <person name="Kirst M."/>
            <person name="Kohler A."/>
            <person name="Kalluri U."/>
            <person name="Larimer F."/>
            <person name="Leebens-Mack J."/>
            <person name="Leple J.C."/>
            <person name="Locascio P."/>
            <person name="Lou Y."/>
            <person name="Lucas S."/>
            <person name="Martin F."/>
            <person name="Montanini B."/>
            <person name="Napoli C."/>
            <person name="Nelson D.R."/>
            <person name="Nelson C."/>
            <person name="Nieminen K."/>
            <person name="Nilsson O."/>
            <person name="Pereda V."/>
            <person name="Peter G."/>
            <person name="Philippe R."/>
            <person name="Pilate G."/>
            <person name="Poliakov A."/>
            <person name="Razumovskaya J."/>
            <person name="Richardson P."/>
            <person name="Rinaldi C."/>
            <person name="Ritland K."/>
            <person name="Rouze P."/>
            <person name="Ryaboy D."/>
            <person name="Schmutz J."/>
            <person name="Schrader J."/>
            <person name="Segerman B."/>
            <person name="Shin H."/>
            <person name="Siddiqui A."/>
            <person name="Sterky F."/>
            <person name="Terry A."/>
            <person name="Tsai C.J."/>
            <person name="Uberbacher E."/>
            <person name="Unneberg P."/>
            <person name="Vahala J."/>
            <person name="Wall K."/>
            <person name="Wessler S."/>
            <person name="Yang G."/>
            <person name="Yin T."/>
            <person name="Douglas C."/>
            <person name="Marra M."/>
            <person name="Sandberg G."/>
            <person name="Van de Peer Y."/>
            <person name="Rokhsar D."/>
        </authorList>
    </citation>
    <scope>NUCLEOTIDE SEQUENCE [LARGE SCALE GENOMIC DNA]</scope>
    <source>
        <strain evidence="2">cv. Nisqually</strain>
    </source>
</reference>
<proteinExistence type="predicted"/>
<evidence type="ECO:0000313" key="2">
    <source>
        <dbReference type="Proteomes" id="UP000006729"/>
    </source>
</evidence>
<evidence type="ECO:0000313" key="1">
    <source>
        <dbReference type="EMBL" id="KAI9393908.1"/>
    </source>
</evidence>
<organism evidence="1 2">
    <name type="scientific">Populus trichocarpa</name>
    <name type="common">Western balsam poplar</name>
    <name type="synonym">Populus balsamifera subsp. trichocarpa</name>
    <dbReference type="NCBI Taxonomy" id="3694"/>
    <lineage>
        <taxon>Eukaryota</taxon>
        <taxon>Viridiplantae</taxon>
        <taxon>Streptophyta</taxon>
        <taxon>Embryophyta</taxon>
        <taxon>Tracheophyta</taxon>
        <taxon>Spermatophyta</taxon>
        <taxon>Magnoliopsida</taxon>
        <taxon>eudicotyledons</taxon>
        <taxon>Gunneridae</taxon>
        <taxon>Pentapetalae</taxon>
        <taxon>rosids</taxon>
        <taxon>fabids</taxon>
        <taxon>Malpighiales</taxon>
        <taxon>Salicaceae</taxon>
        <taxon>Saliceae</taxon>
        <taxon>Populus</taxon>
    </lineage>
</organism>
<name>A0ACC0SXP7_POPTR</name>
<protein>
    <submittedName>
        <fullName evidence="1">Uncharacterized protein</fullName>
    </submittedName>
</protein>
<gene>
    <name evidence="1" type="ORF">POPTR_005G023301v4</name>
</gene>